<evidence type="ECO:0000313" key="2">
    <source>
        <dbReference type="Proteomes" id="UP001060085"/>
    </source>
</evidence>
<keyword evidence="2" id="KW-1185">Reference proteome</keyword>
<gene>
    <name evidence="1" type="ORF">M9H77_10228</name>
</gene>
<dbReference type="Proteomes" id="UP001060085">
    <property type="component" value="Linkage Group LG02"/>
</dbReference>
<name>A0ACC0C3A9_CATRO</name>
<protein>
    <submittedName>
        <fullName evidence="1">Uncharacterized protein</fullName>
    </submittedName>
</protein>
<reference evidence="2" key="1">
    <citation type="journal article" date="2023" name="Nat. Plants">
        <title>Single-cell RNA sequencing provides a high-resolution roadmap for understanding the multicellular compartmentation of specialized metabolism.</title>
        <authorList>
            <person name="Sun S."/>
            <person name="Shen X."/>
            <person name="Li Y."/>
            <person name="Li Y."/>
            <person name="Wang S."/>
            <person name="Li R."/>
            <person name="Zhang H."/>
            <person name="Shen G."/>
            <person name="Guo B."/>
            <person name="Wei J."/>
            <person name="Xu J."/>
            <person name="St-Pierre B."/>
            <person name="Chen S."/>
            <person name="Sun C."/>
        </authorList>
    </citation>
    <scope>NUCLEOTIDE SEQUENCE [LARGE SCALE GENOMIC DNA]</scope>
</reference>
<dbReference type="EMBL" id="CM044702">
    <property type="protein sequence ID" value="KAI5679278.1"/>
    <property type="molecule type" value="Genomic_DNA"/>
</dbReference>
<comment type="caution">
    <text evidence="1">The sequence shown here is derived from an EMBL/GenBank/DDBJ whole genome shotgun (WGS) entry which is preliminary data.</text>
</comment>
<evidence type="ECO:0000313" key="1">
    <source>
        <dbReference type="EMBL" id="KAI5679278.1"/>
    </source>
</evidence>
<accession>A0ACC0C3A9</accession>
<proteinExistence type="predicted"/>
<sequence>MEKIHWLATQGHLDDAFALFSTVDSPHSPQTYATLFHACARYNYLNLGRAIHDRMLMHSTAGPVDLYNTNHLINMYAKCGDLTLARQLFDQMAHRNIFSWTSLVSGYSQHGKREECFNIFSKMLAHFRPNDFAYTSVLSVCDCFCGMQVHAHVLKTGFETCVYVGNALITMYWKKTGMVLCGIIYADENEDAWKVFNKMEFRNLVTWNSMIAGFQMLGQCDKALTFFTLMLGDGQGFDRATLVSLLSVFSATETDYSSWLKSCFQLHSIATKSGFVRDIAVMTAVLKAYATLGGNVVDCRKLFSETIGHRDVVLWTEIIAAFTESDPVEALLLFTQFHREGQSPDCHIFSIVLKACGRFVTDKHALAVYSQVTKTGLTDAIVLQNSLIHALSRCGSIVGALQIFNGMRTRDIVSWNSMLKAYALHGQTKEALNLFEEMDVEPDASTFVALLSACSHVGLVKEGTNIFNDMFEKYGIVPQLDHYACMVDILARAGHLLEALKIIRKMPMEPDSVVWSALLGACRKHGESKLANFCVSKLRELDPESSLGYVLMSNIYCSTGSFGKACVMRKKMEGLGIKKEPGLSWTEIGNQVHEFASGGKGHALGEVIRANTKKLIWQLKELGYVPETTLALHDIEEEQKEEQLYYHSEKLAFVFALMYLRGRNAIRIMKNIRICLDCHNFMKLASKLVQREIVPWPFSTDKKSPRLSKAMEGKYWPSSSNLRGIRGYKVPKQQHKASTQHDRSLGTQIQNLSLSMTGEEQTGHWLQERIRIFLLQKRKFEQNQREKLLPYGGDVLQFPRKGRYGLISPQNKAETSTGSRILISKRSHLVKLELASRSCIEFRFQFGIEWENMGPVKLEVPYSDKVDGIAADPEPDWSFDALLLELNSLENKFKASSNIFSPMSKAREASNSRDKSRVSGAFMMQVLDSELDAESDDEEQEGHDLDRAIVSGGRFSFPEAPLRVFVSSLDDARNHHFNLLISSGYFSCSDSEDSENESTFGIQSNLMGKISFVEGALSELTHEQQFSVMEEIRSQMLELETDIASENEKFASSLAQVNKQIEAKRETDRKIDMQHQRRIAEALDNHLTALQRDHEHKAQIEERRIRDDAVREEAQRREKSLQEEKLRQQKIKAEAEMQARLEAERAEAAKAAAREAERRAAEEAAKKKPSVDTQSAAAGVAERSNKSIGLPQGSASQVTESRQSAGNMIMGAKNALKDEEKRSQAYRELDAQNNVLRLQSNMDYRKHEQKIARNIRLIAGSEENVRARATELINLISDPSCPQSISIASFADKHYNSLRLQFVYLCENPTGSNNKSLYAYGRVIVQVTSRVPRAMDILIAQLNRVCIYTVPKHIRYSKAAFESTEAYYKAIGYREEDGKIESTDSFVERLGSYMKLYGALVQTEVQGMQNLHGISQGWTWLARFLNTIPANIYTVVALQSFLEMAGFALYRRYGIQFMKLLRIIGQKFLSALKAKDDPKLNKAIVNIRNYLDSKQFLKEPEGRQLERYVGSRDIVLYADQREYNYY</sequence>
<organism evidence="1 2">
    <name type="scientific">Catharanthus roseus</name>
    <name type="common">Madagascar periwinkle</name>
    <name type="synonym">Vinca rosea</name>
    <dbReference type="NCBI Taxonomy" id="4058"/>
    <lineage>
        <taxon>Eukaryota</taxon>
        <taxon>Viridiplantae</taxon>
        <taxon>Streptophyta</taxon>
        <taxon>Embryophyta</taxon>
        <taxon>Tracheophyta</taxon>
        <taxon>Spermatophyta</taxon>
        <taxon>Magnoliopsida</taxon>
        <taxon>eudicotyledons</taxon>
        <taxon>Gunneridae</taxon>
        <taxon>Pentapetalae</taxon>
        <taxon>asterids</taxon>
        <taxon>lamiids</taxon>
        <taxon>Gentianales</taxon>
        <taxon>Apocynaceae</taxon>
        <taxon>Rauvolfioideae</taxon>
        <taxon>Vinceae</taxon>
        <taxon>Catharanthinae</taxon>
        <taxon>Catharanthus</taxon>
    </lineage>
</organism>